<dbReference type="SUPFAM" id="SSF82895">
    <property type="entry name" value="TSP-1 type 1 repeat"/>
    <property type="match status" value="1"/>
</dbReference>
<protein>
    <submittedName>
        <fullName evidence="3">Papilin-like isoform X1</fullName>
    </submittedName>
</protein>
<evidence type="ECO:0000313" key="3">
    <source>
        <dbReference type="EMBL" id="KAF5726911.1"/>
    </source>
</evidence>
<evidence type="ECO:0000256" key="1">
    <source>
        <dbReference type="SAM" id="Phobius"/>
    </source>
</evidence>
<feature type="chain" id="PRO_5029792396" evidence="2">
    <location>
        <begin position="25"/>
        <end position="269"/>
    </location>
</feature>
<reference evidence="3 4" key="1">
    <citation type="journal article" date="2020" name="Nat. Commun.">
        <title>Genome of Tripterygium wilfordii and identification of cytochrome P450 involved in triptolide biosynthesis.</title>
        <authorList>
            <person name="Tu L."/>
            <person name="Su P."/>
            <person name="Zhang Z."/>
            <person name="Gao L."/>
            <person name="Wang J."/>
            <person name="Hu T."/>
            <person name="Zhou J."/>
            <person name="Zhang Y."/>
            <person name="Zhao Y."/>
            <person name="Liu Y."/>
            <person name="Song Y."/>
            <person name="Tong Y."/>
            <person name="Lu Y."/>
            <person name="Yang J."/>
            <person name="Xu C."/>
            <person name="Jia M."/>
            <person name="Peters R.J."/>
            <person name="Huang L."/>
            <person name="Gao W."/>
        </authorList>
    </citation>
    <scope>NUCLEOTIDE SEQUENCE [LARGE SCALE GENOMIC DNA]</scope>
    <source>
        <strain evidence="4">cv. XIE 37</strain>
        <tissue evidence="3">Leaf</tissue>
    </source>
</reference>
<dbReference type="Gene3D" id="2.20.100.10">
    <property type="entry name" value="Thrombospondin type-1 (TSP1) repeat"/>
    <property type="match status" value="1"/>
</dbReference>
<dbReference type="AlphaFoldDB" id="A0A7J7BYG8"/>
<sequence length="269" mass="30552">METEKWHSKLFLLVFLSLLLATLSNQLNITSRGCYWTESCQHQYHGDCKRTNHWIFSQSKDCNGLCTEPLYLPCTNYYTRFYCCIPESPKETRDLCTKCNHTVDYGNEYICCTDCSDPHLVYEDTKWGYCQSGAELLVQRKPQETFKWVAGPWKPCSYACEGGVRQRDVDCFAVFEETLIPDYPVYDHKCSREEKPSSEEPCNSISCLEIGNGGLQGGKHGTMPGWTITLVILLGIVAVGGIGFVGYIKLKRDSSSRYGSVYIMMEGYA</sequence>
<keyword evidence="1" id="KW-0472">Membrane</keyword>
<dbReference type="Pfam" id="PF19030">
    <property type="entry name" value="TSP1_ADAMTS"/>
    <property type="match status" value="1"/>
</dbReference>
<dbReference type="Proteomes" id="UP000593562">
    <property type="component" value="Unassembled WGS sequence"/>
</dbReference>
<dbReference type="OrthoDB" id="412680at2759"/>
<comment type="caution">
    <text evidence="3">The sequence shown here is derived from an EMBL/GenBank/DDBJ whole genome shotgun (WGS) entry which is preliminary data.</text>
</comment>
<dbReference type="EMBL" id="JAAARO010000022">
    <property type="protein sequence ID" value="KAF5726911.1"/>
    <property type="molecule type" value="Genomic_DNA"/>
</dbReference>
<organism evidence="3 4">
    <name type="scientific">Tripterygium wilfordii</name>
    <name type="common">Thunder God vine</name>
    <dbReference type="NCBI Taxonomy" id="458696"/>
    <lineage>
        <taxon>Eukaryota</taxon>
        <taxon>Viridiplantae</taxon>
        <taxon>Streptophyta</taxon>
        <taxon>Embryophyta</taxon>
        <taxon>Tracheophyta</taxon>
        <taxon>Spermatophyta</taxon>
        <taxon>Magnoliopsida</taxon>
        <taxon>eudicotyledons</taxon>
        <taxon>Gunneridae</taxon>
        <taxon>Pentapetalae</taxon>
        <taxon>rosids</taxon>
        <taxon>fabids</taxon>
        <taxon>Celastrales</taxon>
        <taxon>Celastraceae</taxon>
        <taxon>Tripterygium</taxon>
    </lineage>
</organism>
<dbReference type="PROSITE" id="PS50092">
    <property type="entry name" value="TSP1"/>
    <property type="match status" value="1"/>
</dbReference>
<keyword evidence="1" id="KW-1133">Transmembrane helix</keyword>
<keyword evidence="1" id="KW-0812">Transmembrane</keyword>
<dbReference type="InterPro" id="IPR000884">
    <property type="entry name" value="TSP1_rpt"/>
</dbReference>
<proteinExistence type="predicted"/>
<gene>
    <name evidence="3" type="ORF">HS088_TW22G00596</name>
</gene>
<evidence type="ECO:0000256" key="2">
    <source>
        <dbReference type="SAM" id="SignalP"/>
    </source>
</evidence>
<keyword evidence="4" id="KW-1185">Reference proteome</keyword>
<feature type="signal peptide" evidence="2">
    <location>
        <begin position="1"/>
        <end position="24"/>
    </location>
</feature>
<feature type="transmembrane region" description="Helical" evidence="1">
    <location>
        <begin position="226"/>
        <end position="248"/>
    </location>
</feature>
<evidence type="ECO:0000313" key="4">
    <source>
        <dbReference type="Proteomes" id="UP000593562"/>
    </source>
</evidence>
<dbReference type="InterPro" id="IPR036383">
    <property type="entry name" value="TSP1_rpt_sf"/>
</dbReference>
<dbReference type="InParanoid" id="A0A7J7BYG8"/>
<name>A0A7J7BYG8_TRIWF</name>
<accession>A0A7J7BYG8</accession>
<keyword evidence="2" id="KW-0732">Signal</keyword>